<evidence type="ECO:0000313" key="2">
    <source>
        <dbReference type="Proteomes" id="UP000504636"/>
    </source>
</evidence>
<dbReference type="Proteomes" id="UP000504636">
    <property type="component" value="Unplaced"/>
</dbReference>
<accession>A0A6A6YQJ6</accession>
<evidence type="ECO:0000313" key="1">
    <source>
        <dbReference type="EMBL" id="KAF2810284.1"/>
    </source>
</evidence>
<gene>
    <name evidence="1 3" type="ORF">BDZ99DRAFT_520361</name>
</gene>
<protein>
    <submittedName>
        <fullName evidence="1 3">Uncharacterized protein</fullName>
    </submittedName>
</protein>
<dbReference type="GeneID" id="54466413"/>
<evidence type="ECO:0000313" key="3">
    <source>
        <dbReference type="RefSeq" id="XP_033577248.1"/>
    </source>
</evidence>
<reference evidence="3" key="2">
    <citation type="submission" date="2020-04" db="EMBL/GenBank/DDBJ databases">
        <authorList>
            <consortium name="NCBI Genome Project"/>
        </authorList>
    </citation>
    <scope>NUCLEOTIDE SEQUENCE</scope>
    <source>
        <strain evidence="3">CBS 304.34</strain>
    </source>
</reference>
<dbReference type="RefSeq" id="XP_033577248.1">
    <property type="nucleotide sequence ID" value="XM_033725520.1"/>
</dbReference>
<proteinExistence type="predicted"/>
<name>A0A6A6YQJ6_9PEZI</name>
<organism evidence="1">
    <name type="scientific">Mytilinidion resinicola</name>
    <dbReference type="NCBI Taxonomy" id="574789"/>
    <lineage>
        <taxon>Eukaryota</taxon>
        <taxon>Fungi</taxon>
        <taxon>Dikarya</taxon>
        <taxon>Ascomycota</taxon>
        <taxon>Pezizomycotina</taxon>
        <taxon>Dothideomycetes</taxon>
        <taxon>Pleosporomycetidae</taxon>
        <taxon>Mytilinidiales</taxon>
        <taxon>Mytilinidiaceae</taxon>
        <taxon>Mytilinidion</taxon>
    </lineage>
</organism>
<dbReference type="AlphaFoldDB" id="A0A6A6YQJ6"/>
<sequence length="174" mass="17972">MESFYLSSRTGGGVRLPRAAVAIDALSASQAPSRGGQGVGIAALSLPWLVAGAPLVGRSLQAPERGMVAAVSRGGLDTGRHAYQMVAARHGSLLVRHRGEASAGIALAGPEGPRWSAFGPRRARFSCPFNKSDCASARLLNPIYHCGTQPRILALQPHLLAATTAAVCLIAAAR</sequence>
<dbReference type="EMBL" id="MU003700">
    <property type="protein sequence ID" value="KAF2810284.1"/>
    <property type="molecule type" value="Genomic_DNA"/>
</dbReference>
<reference evidence="3" key="3">
    <citation type="submission" date="2025-04" db="UniProtKB">
        <authorList>
            <consortium name="RefSeq"/>
        </authorList>
    </citation>
    <scope>IDENTIFICATION</scope>
    <source>
        <strain evidence="3">CBS 304.34</strain>
    </source>
</reference>
<keyword evidence="2" id="KW-1185">Reference proteome</keyword>
<reference evidence="1 3" key="1">
    <citation type="journal article" date="2020" name="Stud. Mycol.">
        <title>101 Dothideomycetes genomes: a test case for predicting lifestyles and emergence of pathogens.</title>
        <authorList>
            <person name="Haridas S."/>
            <person name="Albert R."/>
            <person name="Binder M."/>
            <person name="Bloem J."/>
            <person name="Labutti K."/>
            <person name="Salamov A."/>
            <person name="Andreopoulos B."/>
            <person name="Baker S."/>
            <person name="Barry K."/>
            <person name="Bills G."/>
            <person name="Bluhm B."/>
            <person name="Cannon C."/>
            <person name="Castanera R."/>
            <person name="Culley D."/>
            <person name="Daum C."/>
            <person name="Ezra D."/>
            <person name="Gonzalez J."/>
            <person name="Henrissat B."/>
            <person name="Kuo A."/>
            <person name="Liang C."/>
            <person name="Lipzen A."/>
            <person name="Lutzoni F."/>
            <person name="Magnuson J."/>
            <person name="Mondo S."/>
            <person name="Nolan M."/>
            <person name="Ohm R."/>
            <person name="Pangilinan J."/>
            <person name="Park H.-J."/>
            <person name="Ramirez L."/>
            <person name="Alfaro M."/>
            <person name="Sun H."/>
            <person name="Tritt A."/>
            <person name="Yoshinaga Y."/>
            <person name="Zwiers L.-H."/>
            <person name="Turgeon B."/>
            <person name="Goodwin S."/>
            <person name="Spatafora J."/>
            <person name="Crous P."/>
            <person name="Grigoriev I."/>
        </authorList>
    </citation>
    <scope>NUCLEOTIDE SEQUENCE</scope>
    <source>
        <strain evidence="1 3">CBS 304.34</strain>
    </source>
</reference>